<evidence type="ECO:0000256" key="2">
    <source>
        <dbReference type="ARBA" id="ARBA00022692"/>
    </source>
</evidence>
<dbReference type="Gene3D" id="2.60.40.10">
    <property type="entry name" value="Immunoglobulins"/>
    <property type="match status" value="1"/>
</dbReference>
<dbReference type="SUPFAM" id="SSF49265">
    <property type="entry name" value="Fibronectin type III"/>
    <property type="match status" value="1"/>
</dbReference>
<evidence type="ECO:0000256" key="8">
    <source>
        <dbReference type="SAM" id="Phobius"/>
    </source>
</evidence>
<dbReference type="InterPro" id="IPR003531">
    <property type="entry name" value="Hempt_rcpt_S_F1_CS"/>
</dbReference>
<organism evidence="11 12">
    <name type="scientific">Megalops atlanticus</name>
    <name type="common">Tarpon</name>
    <name type="synonym">Clupea gigantea</name>
    <dbReference type="NCBI Taxonomy" id="7932"/>
    <lineage>
        <taxon>Eukaryota</taxon>
        <taxon>Metazoa</taxon>
        <taxon>Chordata</taxon>
        <taxon>Craniata</taxon>
        <taxon>Vertebrata</taxon>
        <taxon>Euteleostomi</taxon>
        <taxon>Actinopterygii</taxon>
        <taxon>Neopterygii</taxon>
        <taxon>Teleostei</taxon>
        <taxon>Elopiformes</taxon>
        <taxon>Megalopidae</taxon>
        <taxon>Megalops</taxon>
    </lineage>
</organism>
<feature type="transmembrane region" description="Helical" evidence="8">
    <location>
        <begin position="257"/>
        <end position="280"/>
    </location>
</feature>
<dbReference type="InterPro" id="IPR036116">
    <property type="entry name" value="FN3_sf"/>
</dbReference>
<keyword evidence="6" id="KW-0675">Receptor</keyword>
<dbReference type="GO" id="GO:0004896">
    <property type="term" value="F:cytokine receptor activity"/>
    <property type="evidence" value="ECO:0007669"/>
    <property type="project" value="InterPro"/>
</dbReference>
<dbReference type="Proteomes" id="UP001046870">
    <property type="component" value="Chromosome 1"/>
</dbReference>
<dbReference type="InterPro" id="IPR013783">
    <property type="entry name" value="Ig-like_fold"/>
</dbReference>
<sequence>MLTKRSTNKPQRSRDGLNMRILLSFLLGLNSIGLLSGAEAEENTLSCLNDYMFTVRCILNTSSHPLQVENVSHWLEFVRHDNETFECSLVKVMDDYYCTFESREQFIDSEHFVIALCSKTNGNTHCLVMDNMYMPAYHIKPTTPGNLNVCWNSGQYKFTWENGYEKYTPPVFQIQDLKYHLQYYKLGHVDSALMIHPFNTIQYIDAINFEPDTEYIAKVRSSPDQGYYQGQWSEWSPVVQWRTNASQDVSPPMNADVFLFIGSLALPVCVMAGLLFFLCLSPSIRLKIKSCSKVPTPAAYFQTLYSHYDGDFQSWLVSSGNLGEPFKIEEVLKIDTLTEATPVDDEDKFLSLAFYQTQCQPAYVNPCGTNRDDSGCEDPIRSVDSSWPHDAVLSFEAESMAYSEDYCTLSDTHIDLIPTNGVEQSIFSGSSH</sequence>
<dbReference type="EMBL" id="JAFDVH010000001">
    <property type="protein sequence ID" value="KAG7492007.1"/>
    <property type="molecule type" value="Genomic_DNA"/>
</dbReference>
<evidence type="ECO:0000256" key="3">
    <source>
        <dbReference type="ARBA" id="ARBA00022729"/>
    </source>
</evidence>
<dbReference type="GO" id="GO:0009897">
    <property type="term" value="C:external side of plasma membrane"/>
    <property type="evidence" value="ECO:0007669"/>
    <property type="project" value="TreeGrafter"/>
</dbReference>
<evidence type="ECO:0000259" key="10">
    <source>
        <dbReference type="PROSITE" id="PS50853"/>
    </source>
</evidence>
<keyword evidence="7" id="KW-0325">Glycoprotein</keyword>
<dbReference type="PANTHER" id="PTHR23037:SF7">
    <property type="entry name" value="INTERLEUKIN-21 RECEPTOR"/>
    <property type="match status" value="1"/>
</dbReference>
<keyword evidence="4 8" id="KW-1133">Transmembrane helix</keyword>
<dbReference type="PROSITE" id="PS01355">
    <property type="entry name" value="HEMATOPO_REC_S_F1"/>
    <property type="match status" value="1"/>
</dbReference>
<evidence type="ECO:0000256" key="9">
    <source>
        <dbReference type="SAM" id="SignalP"/>
    </source>
</evidence>
<evidence type="ECO:0000256" key="7">
    <source>
        <dbReference type="ARBA" id="ARBA00023180"/>
    </source>
</evidence>
<dbReference type="AlphaFoldDB" id="A0A9D3QL44"/>
<dbReference type="OrthoDB" id="8897483at2759"/>
<gene>
    <name evidence="11" type="ORF">MATL_G00010020</name>
</gene>
<dbReference type="PANTHER" id="PTHR23037">
    <property type="entry name" value="CYTOKINE RECEPTOR"/>
    <property type="match status" value="1"/>
</dbReference>
<feature type="domain" description="Fibronectin type-III" evidence="10">
    <location>
        <begin position="140"/>
        <end position="246"/>
    </location>
</feature>
<keyword evidence="2 8" id="KW-0812">Transmembrane</keyword>
<dbReference type="InterPro" id="IPR003961">
    <property type="entry name" value="FN3_dom"/>
</dbReference>
<name>A0A9D3QL44_MEGAT</name>
<feature type="chain" id="PRO_5039467739" description="Fibronectin type-III domain-containing protein" evidence="9">
    <location>
        <begin position="41"/>
        <end position="432"/>
    </location>
</feature>
<comment type="caution">
    <text evidence="11">The sequence shown here is derived from an EMBL/GenBank/DDBJ whole genome shotgun (WGS) entry which is preliminary data.</text>
</comment>
<dbReference type="CDD" id="cd00063">
    <property type="entry name" value="FN3"/>
    <property type="match status" value="1"/>
</dbReference>
<evidence type="ECO:0000256" key="1">
    <source>
        <dbReference type="ARBA" id="ARBA00004479"/>
    </source>
</evidence>
<evidence type="ECO:0000313" key="11">
    <source>
        <dbReference type="EMBL" id="KAG7492007.1"/>
    </source>
</evidence>
<protein>
    <recommendedName>
        <fullName evidence="10">Fibronectin type-III domain-containing protein</fullName>
    </recommendedName>
</protein>
<keyword evidence="5 8" id="KW-0472">Membrane</keyword>
<evidence type="ECO:0000256" key="5">
    <source>
        <dbReference type="ARBA" id="ARBA00023136"/>
    </source>
</evidence>
<proteinExistence type="predicted"/>
<evidence type="ECO:0000256" key="4">
    <source>
        <dbReference type="ARBA" id="ARBA00022989"/>
    </source>
</evidence>
<comment type="subcellular location">
    <subcellularLocation>
        <location evidence="1">Membrane</location>
        <topology evidence="1">Single-pass type I membrane protein</topology>
    </subcellularLocation>
</comment>
<keyword evidence="12" id="KW-1185">Reference proteome</keyword>
<evidence type="ECO:0000256" key="6">
    <source>
        <dbReference type="ARBA" id="ARBA00023170"/>
    </source>
</evidence>
<accession>A0A9D3QL44</accession>
<evidence type="ECO:0000313" key="12">
    <source>
        <dbReference type="Proteomes" id="UP001046870"/>
    </source>
</evidence>
<feature type="signal peptide" evidence="9">
    <location>
        <begin position="1"/>
        <end position="40"/>
    </location>
</feature>
<reference evidence="11" key="1">
    <citation type="submission" date="2021-01" db="EMBL/GenBank/DDBJ databases">
        <authorList>
            <person name="Zahm M."/>
            <person name="Roques C."/>
            <person name="Cabau C."/>
            <person name="Klopp C."/>
            <person name="Donnadieu C."/>
            <person name="Jouanno E."/>
            <person name="Lampietro C."/>
            <person name="Louis A."/>
            <person name="Herpin A."/>
            <person name="Echchiki A."/>
            <person name="Berthelot C."/>
            <person name="Parey E."/>
            <person name="Roest-Crollius H."/>
            <person name="Braasch I."/>
            <person name="Postlethwait J."/>
            <person name="Bobe J."/>
            <person name="Montfort J."/>
            <person name="Bouchez O."/>
            <person name="Begum T."/>
            <person name="Mejri S."/>
            <person name="Adams A."/>
            <person name="Chen W.-J."/>
            <person name="Guiguen Y."/>
        </authorList>
    </citation>
    <scope>NUCLEOTIDE SEQUENCE</scope>
    <source>
        <strain evidence="11">YG-15Mar2019-1</strain>
        <tissue evidence="11">Brain</tissue>
    </source>
</reference>
<dbReference type="PROSITE" id="PS50853">
    <property type="entry name" value="FN3"/>
    <property type="match status" value="1"/>
</dbReference>
<keyword evidence="3 9" id="KW-0732">Signal</keyword>